<keyword evidence="4" id="KW-1185">Reference proteome</keyword>
<dbReference type="Proteomes" id="UP000040453">
    <property type="component" value="Unassembled WGS sequence"/>
</dbReference>
<feature type="domain" description="Regulatory protein YycH" evidence="2">
    <location>
        <begin position="4"/>
        <end position="420"/>
    </location>
</feature>
<dbReference type="CDD" id="cd15787">
    <property type="entry name" value="YycH_N"/>
    <property type="match status" value="1"/>
</dbReference>
<dbReference type="OrthoDB" id="2382185at2"/>
<dbReference type="STRING" id="545501.BN997_00141"/>
<feature type="transmembrane region" description="Helical" evidence="1">
    <location>
        <begin position="9"/>
        <end position="28"/>
    </location>
</feature>
<accession>A0A0A1MBE1</accession>
<dbReference type="EMBL" id="CDGG01000001">
    <property type="protein sequence ID" value="CEI80338.1"/>
    <property type="molecule type" value="Genomic_DNA"/>
</dbReference>
<keyword evidence="1" id="KW-0472">Membrane</keyword>
<dbReference type="Gene3D" id="3.30.310.160">
    <property type="entry name" value="YycH protein, domain 2"/>
    <property type="match status" value="1"/>
</dbReference>
<keyword evidence="1" id="KW-1133">Transmembrane helix</keyword>
<sequence length="434" mass="50036">MKLETAKSLLLIILIGTSLVLTFGMWNYQAEYRPLNDVESIDEVDLGGEEQEISDLVKPNDVVFKMNGEFSSYKEPEDSMQFFEDIRQWELTDIQRNDLEEDTESGAEVEIIFPTEVPLSLFDTILNVDSTLTNNTNFYVDRFSIELQEEEEVLHVQFVSADREEVVEGTIYSRTSYDELLSIFGELTEDEYEEKQLLTDAARDIYIPKEKKALTSYTYTFDSIEAVDIRNIMFSNPNVVSVSETAPGSIMYRTDNRQLNIAGYGMRFIDVAERNTEQVDNSVLQQSLNNINAHRGFTGDYRLEGFTEDSIAYRMYQFEYPVVNNSYMDLSTIYQEWQNDQLSKYNRSLVSLNTVVNTSEKELRSGEEIMNSIQQNENTADIQDVQIAYRLTIETDDNGDYVLLEPNWYQKVNNSWSVVPEPNTNTQQNLEGGS</sequence>
<dbReference type="Pfam" id="PF07435">
    <property type="entry name" value="YycH"/>
    <property type="match status" value="1"/>
</dbReference>
<gene>
    <name evidence="3" type="primary">yycH</name>
    <name evidence="3" type="ORF">BN997_00141</name>
</gene>
<dbReference type="InterPro" id="IPR042274">
    <property type="entry name" value="YycH/YycI_2"/>
</dbReference>
<dbReference type="AlphaFoldDB" id="A0A0A1MBE1"/>
<proteinExistence type="predicted"/>
<evidence type="ECO:0000256" key="1">
    <source>
        <dbReference type="SAM" id="Phobius"/>
    </source>
</evidence>
<evidence type="ECO:0000313" key="4">
    <source>
        <dbReference type="Proteomes" id="UP000040453"/>
    </source>
</evidence>
<evidence type="ECO:0000313" key="3">
    <source>
        <dbReference type="EMBL" id="CEI80338.1"/>
    </source>
</evidence>
<organism evidence="3 4">
    <name type="scientific">Oceanobacillus oncorhynchi</name>
    <dbReference type="NCBI Taxonomy" id="545501"/>
    <lineage>
        <taxon>Bacteria</taxon>
        <taxon>Bacillati</taxon>
        <taxon>Bacillota</taxon>
        <taxon>Bacilli</taxon>
        <taxon>Bacillales</taxon>
        <taxon>Bacillaceae</taxon>
        <taxon>Oceanobacillus</taxon>
    </lineage>
</organism>
<dbReference type="RefSeq" id="WP_042528737.1">
    <property type="nucleotide sequence ID" value="NZ_CAXOIH010000025.1"/>
</dbReference>
<dbReference type="InterPro" id="IPR009996">
    <property type="entry name" value="YycH"/>
</dbReference>
<name>A0A0A1MBE1_9BACI</name>
<reference evidence="3 4" key="1">
    <citation type="submission" date="2014-11" db="EMBL/GenBank/DDBJ databases">
        <authorList>
            <person name="Urmite Genomes Urmite Genomes"/>
        </authorList>
    </citation>
    <scope>NUCLEOTIDE SEQUENCE [LARGE SCALE GENOMIC DNA]</scope>
    <source>
        <strain evidence="3 4">Oc5</strain>
    </source>
</reference>
<protein>
    <submittedName>
        <fullName evidence="3">Two-component system YycF/YycG regulatory protein YycH</fullName>
    </submittedName>
</protein>
<evidence type="ECO:0000259" key="2">
    <source>
        <dbReference type="Pfam" id="PF07435"/>
    </source>
</evidence>
<keyword evidence="1" id="KW-0812">Transmembrane</keyword>